<dbReference type="Proteomes" id="UP000237000">
    <property type="component" value="Unassembled WGS sequence"/>
</dbReference>
<keyword evidence="4" id="KW-1185">Reference proteome</keyword>
<reference evidence="4" key="1">
    <citation type="submission" date="2016-06" db="EMBL/GenBank/DDBJ databases">
        <title>Parallel loss of symbiosis genes in relatives of nitrogen-fixing non-legume Parasponia.</title>
        <authorList>
            <person name="Van Velzen R."/>
            <person name="Holmer R."/>
            <person name="Bu F."/>
            <person name="Rutten L."/>
            <person name="Van Zeijl A."/>
            <person name="Liu W."/>
            <person name="Santuari L."/>
            <person name="Cao Q."/>
            <person name="Sharma T."/>
            <person name="Shen D."/>
            <person name="Roswanjaya Y."/>
            <person name="Wardhani T."/>
            <person name="Kalhor M.S."/>
            <person name="Jansen J."/>
            <person name="Van den Hoogen J."/>
            <person name="Gungor B."/>
            <person name="Hartog M."/>
            <person name="Hontelez J."/>
            <person name="Verver J."/>
            <person name="Yang W.-C."/>
            <person name="Schijlen E."/>
            <person name="Repin R."/>
            <person name="Schilthuizen M."/>
            <person name="Schranz E."/>
            <person name="Heidstra R."/>
            <person name="Miyata K."/>
            <person name="Fedorova E."/>
            <person name="Kohlen W."/>
            <person name="Bisseling T."/>
            <person name="Smit S."/>
            <person name="Geurts R."/>
        </authorList>
    </citation>
    <scope>NUCLEOTIDE SEQUENCE [LARGE SCALE GENOMIC DNA]</scope>
    <source>
        <strain evidence="4">cv. RG33-2</strain>
    </source>
</reference>
<dbReference type="GO" id="GO:0070390">
    <property type="term" value="C:transcription export complex 2"/>
    <property type="evidence" value="ECO:0007669"/>
    <property type="project" value="TreeGrafter"/>
</dbReference>
<dbReference type="AlphaFoldDB" id="A0A2P5EMJ1"/>
<dbReference type="GO" id="GO:0005737">
    <property type="term" value="C:cytoplasm"/>
    <property type="evidence" value="ECO:0007669"/>
    <property type="project" value="TreeGrafter"/>
</dbReference>
<organism evidence="3 4">
    <name type="scientific">Trema orientale</name>
    <name type="common">Charcoal tree</name>
    <name type="synonym">Celtis orientalis</name>
    <dbReference type="NCBI Taxonomy" id="63057"/>
    <lineage>
        <taxon>Eukaryota</taxon>
        <taxon>Viridiplantae</taxon>
        <taxon>Streptophyta</taxon>
        <taxon>Embryophyta</taxon>
        <taxon>Tracheophyta</taxon>
        <taxon>Spermatophyta</taxon>
        <taxon>Magnoliopsida</taxon>
        <taxon>eudicotyledons</taxon>
        <taxon>Gunneridae</taxon>
        <taxon>Pentapetalae</taxon>
        <taxon>rosids</taxon>
        <taxon>fabids</taxon>
        <taxon>Rosales</taxon>
        <taxon>Cannabaceae</taxon>
        <taxon>Trema</taxon>
    </lineage>
</organism>
<dbReference type="STRING" id="63057.A0A2P5EMJ1"/>
<dbReference type="PANTHER" id="PTHR12436">
    <property type="entry name" value="80 KDA MCM3-ASSOCIATED PROTEIN"/>
    <property type="match status" value="1"/>
</dbReference>
<protein>
    <submittedName>
        <fullName evidence="3">SAC3/GANP/THP</fullName>
    </submittedName>
</protein>
<feature type="domain" description="SAC3/GANP/THP3 conserved" evidence="2">
    <location>
        <begin position="79"/>
        <end position="370"/>
    </location>
</feature>
<dbReference type="PANTHER" id="PTHR12436:SF3">
    <property type="entry name" value="GERMINAL-CENTER ASSOCIATED NUCLEAR PROTEIN"/>
    <property type="match status" value="1"/>
</dbReference>
<evidence type="ECO:0000313" key="4">
    <source>
        <dbReference type="Proteomes" id="UP000237000"/>
    </source>
</evidence>
<gene>
    <name evidence="3" type="ORF">TorRG33x02_174400</name>
</gene>
<dbReference type="FunFam" id="1.25.40.990:FF:000012">
    <property type="entry name" value="SAC3 family protein C"/>
    <property type="match status" value="1"/>
</dbReference>
<dbReference type="InParanoid" id="A0A2P5EMJ1"/>
<dbReference type="Gene3D" id="1.25.40.990">
    <property type="match status" value="1"/>
</dbReference>
<dbReference type="GO" id="GO:0006406">
    <property type="term" value="P:mRNA export from nucleus"/>
    <property type="evidence" value="ECO:0007669"/>
    <property type="project" value="TreeGrafter"/>
</dbReference>
<evidence type="ECO:0000259" key="2">
    <source>
        <dbReference type="Pfam" id="PF03399"/>
    </source>
</evidence>
<name>A0A2P5EMJ1_TREOI</name>
<dbReference type="FunCoup" id="A0A2P5EMJ1">
    <property type="interactions" value="580"/>
</dbReference>
<dbReference type="EMBL" id="JXTC01000126">
    <property type="protein sequence ID" value="PON86791.1"/>
    <property type="molecule type" value="Genomic_DNA"/>
</dbReference>
<proteinExistence type="predicted"/>
<sequence>MDTSGRFQRRNPPPYSSSSSSSSSSNRSRSTPAKWSSLAPPTRKSGPDSDDATRHGRTGKEGPIDLSDPPAIVGTCPFMCPEVERAQRERLRDLAVFERLHGNPALSSPSLAVKKFCRTITTKQVHTSDVRPLPVLADTLTYLLNLLDSAEHPFEVIHDFVFDRTRSIRQDLSMQNVVNDQVIHMYQEMVKFHVISHYKLRSCSSSRDASSLLYLNMEQLTKTLTSLFNLYDANQSSNIACGNEAEFRSFYVLLHLGSNSQPMGESLSLWFRHVPSLIIRSKEMCFARELLRFFRIGNYKRFLYAIAAEASYLQYCIIEPYINEVRALALSCINNGGYKLHPYPLAHLAKLLMMEVSDVESFCNAYGLETCTDEQGNKLLPTKQTTFSRPKGGFQRYSFRGFKRFEREL</sequence>
<evidence type="ECO:0000256" key="1">
    <source>
        <dbReference type="SAM" id="MobiDB-lite"/>
    </source>
</evidence>
<dbReference type="OrthoDB" id="264795at2759"/>
<dbReference type="InterPro" id="IPR045107">
    <property type="entry name" value="SAC3/GANP/THP3"/>
</dbReference>
<evidence type="ECO:0000313" key="3">
    <source>
        <dbReference type="EMBL" id="PON86791.1"/>
    </source>
</evidence>
<feature type="compositionally biased region" description="Basic and acidic residues" evidence="1">
    <location>
        <begin position="45"/>
        <end position="63"/>
    </location>
</feature>
<dbReference type="Pfam" id="PF03399">
    <property type="entry name" value="SAC3_GANP"/>
    <property type="match status" value="1"/>
</dbReference>
<dbReference type="InterPro" id="IPR005062">
    <property type="entry name" value="SAC3/GANP/THP3_conserved"/>
</dbReference>
<feature type="compositionally biased region" description="Low complexity" evidence="1">
    <location>
        <begin position="16"/>
        <end position="30"/>
    </location>
</feature>
<feature type="region of interest" description="Disordered" evidence="1">
    <location>
        <begin position="1"/>
        <end position="70"/>
    </location>
</feature>
<comment type="caution">
    <text evidence="3">The sequence shown here is derived from an EMBL/GenBank/DDBJ whole genome shotgun (WGS) entry which is preliminary data.</text>
</comment>
<accession>A0A2P5EMJ1</accession>